<evidence type="ECO:0000259" key="5">
    <source>
        <dbReference type="PROSITE" id="PS51339"/>
    </source>
</evidence>
<feature type="domain" description="Myotubularin phosphatase" evidence="5">
    <location>
        <begin position="269"/>
        <end position="644"/>
    </location>
</feature>
<dbReference type="GO" id="GO:0005737">
    <property type="term" value="C:cytoplasm"/>
    <property type="evidence" value="ECO:0007669"/>
    <property type="project" value="TreeGrafter"/>
</dbReference>
<dbReference type="EMBL" id="KI913139">
    <property type="protein sequence ID" value="ETV75649.1"/>
    <property type="molecule type" value="Genomic_DNA"/>
</dbReference>
<dbReference type="Gene3D" id="2.30.29.30">
    <property type="entry name" value="Pleckstrin-homology domain (PH domain)/Phosphotyrosine-binding domain (PTB)"/>
    <property type="match status" value="1"/>
</dbReference>
<dbReference type="Pfam" id="PF06602">
    <property type="entry name" value="Myotub-related"/>
    <property type="match status" value="1"/>
</dbReference>
<dbReference type="GO" id="GO:0004438">
    <property type="term" value="F:phosphatidylinositol-3-phosphate phosphatase activity"/>
    <property type="evidence" value="ECO:0007669"/>
    <property type="project" value="TreeGrafter"/>
</dbReference>
<feature type="binding site" evidence="3">
    <location>
        <begin position="483"/>
        <end position="489"/>
    </location>
    <ligand>
        <name>substrate</name>
    </ligand>
</feature>
<dbReference type="AlphaFoldDB" id="W4G9D4"/>
<dbReference type="OrthoDB" id="271628at2759"/>
<dbReference type="PROSITE" id="PS00383">
    <property type="entry name" value="TYR_PHOSPHATASE_1"/>
    <property type="match status" value="1"/>
</dbReference>
<evidence type="ECO:0000256" key="3">
    <source>
        <dbReference type="PIRSR" id="PIRSR630564-2"/>
    </source>
</evidence>
<dbReference type="GeneID" id="20812041"/>
<dbReference type="GO" id="GO:0016020">
    <property type="term" value="C:membrane"/>
    <property type="evidence" value="ECO:0007669"/>
    <property type="project" value="TreeGrafter"/>
</dbReference>
<evidence type="ECO:0000256" key="2">
    <source>
        <dbReference type="PIRSR" id="PIRSR630564-1"/>
    </source>
</evidence>
<proteinExistence type="inferred from homology"/>
<dbReference type="VEuPathDB" id="FungiDB:H257_10045"/>
<organism evidence="6">
    <name type="scientific">Aphanomyces astaci</name>
    <name type="common">Crayfish plague agent</name>
    <dbReference type="NCBI Taxonomy" id="112090"/>
    <lineage>
        <taxon>Eukaryota</taxon>
        <taxon>Sar</taxon>
        <taxon>Stramenopiles</taxon>
        <taxon>Oomycota</taxon>
        <taxon>Saprolegniomycetes</taxon>
        <taxon>Saprolegniales</taxon>
        <taxon>Verrucalvaceae</taxon>
        <taxon>Aphanomyces</taxon>
    </lineage>
</organism>
<name>W4G9D4_APHAT</name>
<sequence length="692" mass="78286">MQNQQRHNILTKMAAWSIQAPVNPHNIMTENPSVPLSKIDGERDVMAEIKCEFQFAFSGNSQASSTQPGANSEVAKKTRFQNPFSYLKQASSSASKDAIDAGSSSAPVEAPSTTSSSSSSSSRHKADYKLPGKLMMTSYRMQFYYHPSMSEGEADAAAFQSLLRRFRILRRVHEYCTVALGTILRVEKSEKHHSLEVETKDHRRFHLSFHGQPEILVKVHELLMSYAFPSSFEYVFAFCHRLPTNMTLHDSTAYAAERRADECLPLQWDWDVYAPQAEWRRQGLLDNPQWRISNINQGYALIPSYPSQLLVPATVPDEVLSEASSFRSIGRIPCVTWVHRGNGASLSRSSQPKIGMSNAISLADEDLVAAIANANAPNQTIHIIDCRPMSSAMANRAKGYGVESSLRYKQATVEFMNIPNIHTMRDSAKKLKHLSLSLTCDNLNWYADVEETKWLYYLRLTLKATLHVVDLMHVQSASVLIHCSHGWDRTSQLVALAQLCLDPYFRTIQGFQVLVEKDFLAFGHPFQMRLANGAKHTGDYSPIFLQFLDCVWQLQQQYPSFFEFNQGLLCLLADELYSCRFGTFLLSTQQEREALRLRDTTTSIWTYLNGYRGVLENRTFVADQVLLPTQSSLLRGVTVWPHVFLRWSAQASAVDIPCANSQVFVDNELRQPSWRLSHSILSLLAELNPPKH</sequence>
<feature type="binding site" evidence="3">
    <location>
        <begin position="395"/>
        <end position="398"/>
    </location>
    <ligand>
        <name>substrate</name>
    </ligand>
</feature>
<evidence type="ECO:0000313" key="6">
    <source>
        <dbReference type="EMBL" id="ETV75649.1"/>
    </source>
</evidence>
<accession>W4G9D4</accession>
<feature type="active site" description="Phosphocysteine intermediate" evidence="2">
    <location>
        <position position="483"/>
    </location>
</feature>
<dbReference type="InterPro" id="IPR011993">
    <property type="entry name" value="PH-like_dom_sf"/>
</dbReference>
<feature type="compositionally biased region" description="Low complexity" evidence="4">
    <location>
        <begin position="97"/>
        <end position="121"/>
    </location>
</feature>
<dbReference type="SUPFAM" id="SSF52799">
    <property type="entry name" value="(Phosphotyrosine protein) phosphatases II"/>
    <property type="match status" value="1"/>
</dbReference>
<dbReference type="RefSeq" id="XP_009834780.1">
    <property type="nucleotide sequence ID" value="XM_009836478.1"/>
</dbReference>
<dbReference type="PANTHER" id="PTHR10807">
    <property type="entry name" value="MYOTUBULARIN-RELATED"/>
    <property type="match status" value="1"/>
</dbReference>
<dbReference type="InterPro" id="IPR030564">
    <property type="entry name" value="Myotubularin"/>
</dbReference>
<dbReference type="SUPFAM" id="SSF50729">
    <property type="entry name" value="PH domain-like"/>
    <property type="match status" value="1"/>
</dbReference>
<dbReference type="CDD" id="cd14507">
    <property type="entry name" value="PTP-MTM-like"/>
    <property type="match status" value="1"/>
</dbReference>
<dbReference type="InterPro" id="IPR016130">
    <property type="entry name" value="Tyr_Pase_AS"/>
</dbReference>
<evidence type="ECO:0000256" key="1">
    <source>
        <dbReference type="ARBA" id="ARBA00007471"/>
    </source>
</evidence>
<feature type="binding site" evidence="3">
    <location>
        <begin position="420"/>
        <end position="421"/>
    </location>
    <ligand>
        <name>substrate</name>
    </ligand>
</feature>
<evidence type="ECO:0000256" key="4">
    <source>
        <dbReference type="SAM" id="MobiDB-lite"/>
    </source>
</evidence>
<dbReference type="InterPro" id="IPR010569">
    <property type="entry name" value="Myotubularin-like_Pase_dom"/>
</dbReference>
<dbReference type="PROSITE" id="PS51339">
    <property type="entry name" value="PPASE_MYOTUBULARIN"/>
    <property type="match status" value="1"/>
</dbReference>
<dbReference type="InterPro" id="IPR029021">
    <property type="entry name" value="Prot-tyrosine_phosphatase-like"/>
</dbReference>
<feature type="region of interest" description="Disordered" evidence="4">
    <location>
        <begin position="97"/>
        <end position="126"/>
    </location>
</feature>
<reference evidence="6" key="1">
    <citation type="submission" date="2013-12" db="EMBL/GenBank/DDBJ databases">
        <title>The Genome Sequence of Aphanomyces astaci APO3.</title>
        <authorList>
            <consortium name="The Broad Institute Genomics Platform"/>
            <person name="Russ C."/>
            <person name="Tyler B."/>
            <person name="van West P."/>
            <person name="Dieguez-Uribeondo J."/>
            <person name="Young S.K."/>
            <person name="Zeng Q."/>
            <person name="Gargeya S."/>
            <person name="Fitzgerald M."/>
            <person name="Abouelleil A."/>
            <person name="Alvarado L."/>
            <person name="Chapman S.B."/>
            <person name="Gainer-Dewar J."/>
            <person name="Goldberg J."/>
            <person name="Griggs A."/>
            <person name="Gujja S."/>
            <person name="Hansen M."/>
            <person name="Howarth C."/>
            <person name="Imamovic A."/>
            <person name="Ireland A."/>
            <person name="Larimer J."/>
            <person name="McCowan C."/>
            <person name="Murphy C."/>
            <person name="Pearson M."/>
            <person name="Poon T.W."/>
            <person name="Priest M."/>
            <person name="Roberts A."/>
            <person name="Saif S."/>
            <person name="Shea T."/>
            <person name="Sykes S."/>
            <person name="Wortman J."/>
            <person name="Nusbaum C."/>
            <person name="Birren B."/>
        </authorList>
    </citation>
    <scope>NUCLEOTIDE SEQUENCE [LARGE SCALE GENOMIC DNA]</scope>
    <source>
        <strain evidence="6">APO3</strain>
    </source>
</reference>
<protein>
    <recommendedName>
        <fullName evidence="5">Myotubularin phosphatase domain-containing protein</fullName>
    </recommendedName>
</protein>
<comment type="similarity">
    <text evidence="1">Belongs to the protein-tyrosine phosphatase family. Non-receptor class myotubularin subfamily.</text>
</comment>
<dbReference type="PANTHER" id="PTHR10807:SF128">
    <property type="entry name" value="PHOSPHATIDYLINOSITOL-3,5-BISPHOSPHATE 3-PHOSPHATASE"/>
    <property type="match status" value="1"/>
</dbReference>
<gene>
    <name evidence="6" type="ORF">H257_10045</name>
</gene>
<dbReference type="STRING" id="112090.W4G9D4"/>
<dbReference type="GO" id="GO:0046856">
    <property type="term" value="P:phosphatidylinositol dephosphorylation"/>
    <property type="evidence" value="ECO:0007669"/>
    <property type="project" value="TreeGrafter"/>
</dbReference>